<dbReference type="EMBL" id="JAVDYB010000001">
    <property type="protein sequence ID" value="MDR7277004.1"/>
    <property type="molecule type" value="Genomic_DNA"/>
</dbReference>
<sequence length="67" mass="6930">MDLIQGVGAASCVSAKQVSLTSQDSSDAVCRSDSPFNVDRQFSESTVQLTTSVASNHAGAELLGKLI</sequence>
<protein>
    <submittedName>
        <fullName evidence="1">Uncharacterized protein</fullName>
    </submittedName>
</protein>
<organism evidence="1 2">
    <name type="scientific">Catenuloplanes atrovinosus</name>
    <dbReference type="NCBI Taxonomy" id="137266"/>
    <lineage>
        <taxon>Bacteria</taxon>
        <taxon>Bacillati</taxon>
        <taxon>Actinomycetota</taxon>
        <taxon>Actinomycetes</taxon>
        <taxon>Micromonosporales</taxon>
        <taxon>Micromonosporaceae</taxon>
        <taxon>Catenuloplanes</taxon>
    </lineage>
</organism>
<proteinExistence type="predicted"/>
<comment type="caution">
    <text evidence="1">The sequence shown here is derived from an EMBL/GenBank/DDBJ whole genome shotgun (WGS) entry which is preliminary data.</text>
</comment>
<name>A0AAE4CBK1_9ACTN</name>
<reference evidence="1" key="1">
    <citation type="submission" date="2023-07" db="EMBL/GenBank/DDBJ databases">
        <title>Sequencing the genomes of 1000 actinobacteria strains.</title>
        <authorList>
            <person name="Klenk H.-P."/>
        </authorList>
    </citation>
    <scope>NUCLEOTIDE SEQUENCE</scope>
    <source>
        <strain evidence="1">DSM 44707</strain>
    </source>
</reference>
<dbReference type="Proteomes" id="UP001183643">
    <property type="component" value="Unassembled WGS sequence"/>
</dbReference>
<keyword evidence="2" id="KW-1185">Reference proteome</keyword>
<evidence type="ECO:0000313" key="2">
    <source>
        <dbReference type="Proteomes" id="UP001183643"/>
    </source>
</evidence>
<accession>A0AAE4CBK1</accession>
<dbReference type="RefSeq" id="WP_310376875.1">
    <property type="nucleotide sequence ID" value="NZ_JAVDYB010000001.1"/>
</dbReference>
<dbReference type="AlphaFoldDB" id="A0AAE4CBK1"/>
<evidence type="ECO:0000313" key="1">
    <source>
        <dbReference type="EMBL" id="MDR7277004.1"/>
    </source>
</evidence>
<gene>
    <name evidence="1" type="ORF">J2S41_003782</name>
</gene>